<dbReference type="AlphaFoldDB" id="A0A0L7L9K2"/>
<gene>
    <name evidence="3" type="ORF">OBRU01_12495</name>
</gene>
<keyword evidence="4" id="KW-1185">Reference proteome</keyword>
<reference evidence="3 4" key="1">
    <citation type="journal article" date="2015" name="Genome Biol. Evol.">
        <title>The genome of winter moth (Operophtera brumata) provides a genomic perspective on sexual dimorphism and phenology.</title>
        <authorList>
            <person name="Derks M.F."/>
            <person name="Smit S."/>
            <person name="Salis L."/>
            <person name="Schijlen E."/>
            <person name="Bossers A."/>
            <person name="Mateman C."/>
            <person name="Pijl A.S."/>
            <person name="de Ridder D."/>
            <person name="Groenen M.A."/>
            <person name="Visser M.E."/>
            <person name="Megens H.J."/>
        </authorList>
    </citation>
    <scope>NUCLEOTIDE SEQUENCE [LARGE SCALE GENOMIC DNA]</scope>
    <source>
        <strain evidence="3">WM2013NL</strain>
        <tissue evidence="3">Head and thorax</tissue>
    </source>
</reference>
<dbReference type="InterPro" id="IPR036236">
    <property type="entry name" value="Znf_C2H2_sf"/>
</dbReference>
<keyword evidence="1" id="KW-0862">Zinc</keyword>
<dbReference type="PROSITE" id="PS50157">
    <property type="entry name" value="ZINC_FINGER_C2H2_2"/>
    <property type="match status" value="1"/>
</dbReference>
<proteinExistence type="predicted"/>
<evidence type="ECO:0000313" key="4">
    <source>
        <dbReference type="Proteomes" id="UP000037510"/>
    </source>
</evidence>
<evidence type="ECO:0000259" key="2">
    <source>
        <dbReference type="PROSITE" id="PS50157"/>
    </source>
</evidence>
<evidence type="ECO:0000256" key="1">
    <source>
        <dbReference type="PROSITE-ProRule" id="PRU00042"/>
    </source>
</evidence>
<dbReference type="PROSITE" id="PS00028">
    <property type="entry name" value="ZINC_FINGER_C2H2_1"/>
    <property type="match status" value="1"/>
</dbReference>
<dbReference type="GO" id="GO:0008270">
    <property type="term" value="F:zinc ion binding"/>
    <property type="evidence" value="ECO:0007669"/>
    <property type="project" value="UniProtKB-KW"/>
</dbReference>
<comment type="caution">
    <text evidence="3">The sequence shown here is derived from an EMBL/GenBank/DDBJ whole genome shotgun (WGS) entry which is preliminary data.</text>
</comment>
<feature type="non-terminal residue" evidence="3">
    <location>
        <position position="182"/>
    </location>
</feature>
<dbReference type="EMBL" id="JTDY01002079">
    <property type="protein sequence ID" value="KOB72158.1"/>
    <property type="molecule type" value="Genomic_DNA"/>
</dbReference>
<evidence type="ECO:0000313" key="3">
    <source>
        <dbReference type="EMBL" id="KOB72158.1"/>
    </source>
</evidence>
<dbReference type="Proteomes" id="UP000037510">
    <property type="component" value="Unassembled WGS sequence"/>
</dbReference>
<protein>
    <recommendedName>
        <fullName evidence="2">C2H2-type domain-containing protein</fullName>
    </recommendedName>
</protein>
<feature type="domain" description="C2H2-type" evidence="2">
    <location>
        <begin position="150"/>
        <end position="177"/>
    </location>
</feature>
<name>A0A0L7L9K2_OPEBR</name>
<sequence>MSEIALESEDLENVPLVRMEDVQPSRERTYEVSLRDSDEDSGEEVLGTCVIEDIVYDTEYVVNNDDDSNIGSMVSIKSEEVEEDDDAEMIVPEIMDAVPTENTYEQRIPEASWPTLEILPGGVIQKPDRSNTDDYLNFDDDFSEEGDMMYACAKCSQSFKFLYCLVKHVKWHEDEAKKLLKI</sequence>
<dbReference type="InterPro" id="IPR013087">
    <property type="entry name" value="Znf_C2H2_type"/>
</dbReference>
<keyword evidence="1" id="KW-0863">Zinc-finger</keyword>
<dbReference type="SUPFAM" id="SSF57667">
    <property type="entry name" value="beta-beta-alpha zinc fingers"/>
    <property type="match status" value="1"/>
</dbReference>
<keyword evidence="1" id="KW-0479">Metal-binding</keyword>
<accession>A0A0L7L9K2</accession>
<organism evidence="3 4">
    <name type="scientific">Operophtera brumata</name>
    <name type="common">Winter moth</name>
    <name type="synonym">Phalaena brumata</name>
    <dbReference type="NCBI Taxonomy" id="104452"/>
    <lineage>
        <taxon>Eukaryota</taxon>
        <taxon>Metazoa</taxon>
        <taxon>Ecdysozoa</taxon>
        <taxon>Arthropoda</taxon>
        <taxon>Hexapoda</taxon>
        <taxon>Insecta</taxon>
        <taxon>Pterygota</taxon>
        <taxon>Neoptera</taxon>
        <taxon>Endopterygota</taxon>
        <taxon>Lepidoptera</taxon>
        <taxon>Glossata</taxon>
        <taxon>Ditrysia</taxon>
        <taxon>Geometroidea</taxon>
        <taxon>Geometridae</taxon>
        <taxon>Larentiinae</taxon>
        <taxon>Operophtera</taxon>
    </lineage>
</organism>